<gene>
    <name evidence="1" type="ORF">OU419_16885</name>
</gene>
<dbReference type="SUPFAM" id="SSF103084">
    <property type="entry name" value="Holliday junction resolvase RusA"/>
    <property type="match status" value="1"/>
</dbReference>
<accession>A0ABY6ZRP0</accession>
<protein>
    <submittedName>
        <fullName evidence="1">Endodeoxyribonuclease RusA</fullName>
    </submittedName>
</protein>
<evidence type="ECO:0000313" key="2">
    <source>
        <dbReference type="Proteomes" id="UP001163624"/>
    </source>
</evidence>
<sequence length="117" mass="13015">MTLILPWPPRELSPNARTHWSKKSRVARNYRRTCQLLAFAASMKAPPGQIRLILEFVPPDRRRRDDDNLIAAFKAGRDGLADALRVDDHRFVTTFSVSPECTPGGAVRVSIAGGSQC</sequence>
<dbReference type="EMBL" id="CP113432">
    <property type="protein sequence ID" value="WAI47451.1"/>
    <property type="molecule type" value="Genomic_DNA"/>
</dbReference>
<reference evidence="1" key="1">
    <citation type="submission" date="2022-11" db="EMBL/GenBank/DDBJ databases">
        <title>Pseudomonas triclosanedens sp. nov., a triclosan degrader isolated from activated sludge.</title>
        <authorList>
            <person name="Yin Y."/>
            <person name="Lu Z."/>
        </authorList>
    </citation>
    <scope>NUCLEOTIDE SEQUENCE</scope>
    <source>
        <strain evidence="1">ZM23</strain>
    </source>
</reference>
<dbReference type="RefSeq" id="WP_254473672.1">
    <property type="nucleotide sequence ID" value="NZ_CP113432.1"/>
</dbReference>
<dbReference type="Gene3D" id="3.30.1330.70">
    <property type="entry name" value="Holliday junction resolvase RusA"/>
    <property type="match status" value="1"/>
</dbReference>
<name>A0ABY6ZRP0_9PSED</name>
<proteinExistence type="predicted"/>
<keyword evidence="2" id="KW-1185">Reference proteome</keyword>
<dbReference type="InterPro" id="IPR036614">
    <property type="entry name" value="RusA-like_sf"/>
</dbReference>
<evidence type="ECO:0000313" key="1">
    <source>
        <dbReference type="EMBL" id="WAI47451.1"/>
    </source>
</evidence>
<organism evidence="1 2">
    <name type="scientific">Pseudomonas triclosanedens</name>
    <dbReference type="NCBI Taxonomy" id="2961893"/>
    <lineage>
        <taxon>Bacteria</taxon>
        <taxon>Pseudomonadati</taxon>
        <taxon>Pseudomonadota</taxon>
        <taxon>Gammaproteobacteria</taxon>
        <taxon>Pseudomonadales</taxon>
        <taxon>Pseudomonadaceae</taxon>
        <taxon>Pseudomonas</taxon>
    </lineage>
</organism>
<dbReference type="Proteomes" id="UP001163624">
    <property type="component" value="Chromosome"/>
</dbReference>